<evidence type="ECO:0008006" key="3">
    <source>
        <dbReference type="Google" id="ProtNLM"/>
    </source>
</evidence>
<dbReference type="AlphaFoldDB" id="A0A418WGE6"/>
<gene>
    <name evidence="1" type="ORF">D3874_20445</name>
</gene>
<dbReference type="OrthoDB" id="7262265at2"/>
<reference evidence="1 2" key="1">
    <citation type="submission" date="2018-09" db="EMBL/GenBank/DDBJ databases">
        <authorList>
            <person name="Zhu H."/>
        </authorList>
    </citation>
    <scope>NUCLEOTIDE SEQUENCE [LARGE SCALE GENOMIC DNA]</scope>
    <source>
        <strain evidence="1 2">K1W22B-8</strain>
    </source>
</reference>
<dbReference type="RefSeq" id="WP_119780209.1">
    <property type="nucleotide sequence ID" value="NZ_QYUK01000011.1"/>
</dbReference>
<name>A0A418WGE6_9PROT</name>
<organism evidence="1 2">
    <name type="scientific">Oleomonas cavernae</name>
    <dbReference type="NCBI Taxonomy" id="2320859"/>
    <lineage>
        <taxon>Bacteria</taxon>
        <taxon>Pseudomonadati</taxon>
        <taxon>Pseudomonadota</taxon>
        <taxon>Alphaproteobacteria</taxon>
        <taxon>Acetobacterales</taxon>
        <taxon>Acetobacteraceae</taxon>
        <taxon>Oleomonas</taxon>
    </lineage>
</organism>
<proteinExistence type="predicted"/>
<accession>A0A418WGE6</accession>
<keyword evidence="2" id="KW-1185">Reference proteome</keyword>
<sequence>MITIPQPAMVLNAEDVPGPDYKMWNSRKVKEAEDPKWVMINVASIAKAATGGKLKALVINCHGYYAVLKEHKYWFDEKGGGFGLGIGTGITRANVDLVMGEIKGLVDDIWLVACGAAQISQAGGAGDGNLFCGSMAKATGANVYASTAKQSTGLWPTIPYGKIDGYEGDVYKYKPDGSNELTNY</sequence>
<evidence type="ECO:0000313" key="1">
    <source>
        <dbReference type="EMBL" id="RJF89052.1"/>
    </source>
</evidence>
<comment type="caution">
    <text evidence="1">The sequence shown here is derived from an EMBL/GenBank/DDBJ whole genome shotgun (WGS) entry which is preliminary data.</text>
</comment>
<dbReference type="Proteomes" id="UP000284605">
    <property type="component" value="Unassembled WGS sequence"/>
</dbReference>
<protein>
    <recommendedName>
        <fullName evidence="3">DUF4347 domain-containing protein</fullName>
    </recommendedName>
</protein>
<evidence type="ECO:0000313" key="2">
    <source>
        <dbReference type="Proteomes" id="UP000284605"/>
    </source>
</evidence>
<dbReference type="EMBL" id="QYUK01000011">
    <property type="protein sequence ID" value="RJF89052.1"/>
    <property type="molecule type" value="Genomic_DNA"/>
</dbReference>